<evidence type="ECO:0000256" key="1">
    <source>
        <dbReference type="ARBA" id="ARBA00022630"/>
    </source>
</evidence>
<dbReference type="InterPro" id="IPR036250">
    <property type="entry name" value="AcylCo_DH-like_C"/>
</dbReference>
<dbReference type="Gene3D" id="2.40.110.10">
    <property type="entry name" value="Butyryl-CoA Dehydrogenase, subunit A, domain 2"/>
    <property type="match status" value="1"/>
</dbReference>
<accession>A0A163LX54</accession>
<keyword evidence="8" id="KW-1185">Reference proteome</keyword>
<dbReference type="SUPFAM" id="SSF47203">
    <property type="entry name" value="Acyl-CoA dehydrogenase C-terminal domain-like"/>
    <property type="match status" value="1"/>
</dbReference>
<gene>
    <name evidence="7" type="ORF">AWU65_22750</name>
</gene>
<dbReference type="OrthoDB" id="9785230at2"/>
<proteinExistence type="predicted"/>
<keyword evidence="2 4" id="KW-0274">FAD</keyword>
<evidence type="ECO:0000256" key="3">
    <source>
        <dbReference type="ARBA" id="ARBA00023002"/>
    </source>
</evidence>
<dbReference type="RefSeq" id="WP_063479412.1">
    <property type="nucleotide sequence ID" value="NZ_CP147845.1"/>
</dbReference>
<evidence type="ECO:0000256" key="4">
    <source>
        <dbReference type="PIRSR" id="PIRSR000331-2"/>
    </source>
</evidence>
<dbReference type="GeneID" id="97555897"/>
<keyword evidence="7" id="KW-0503">Monooxygenase</keyword>
<dbReference type="InterPro" id="IPR024674">
    <property type="entry name" value="HpaB/PvcC/4-BUDH_N"/>
</dbReference>
<dbReference type="Gene3D" id="1.10.3140.10">
    <property type="entry name" value="4-hydroxybutyryl-coa dehydratase, domain 1"/>
    <property type="match status" value="1"/>
</dbReference>
<dbReference type="EMBL" id="LWMH01000001">
    <property type="protein sequence ID" value="KZS48550.1"/>
    <property type="molecule type" value="Genomic_DNA"/>
</dbReference>
<dbReference type="PIRSF" id="PIRSF000331">
    <property type="entry name" value="HpaA_HpaB"/>
    <property type="match status" value="1"/>
</dbReference>
<name>A0A163LX54_9BACL</name>
<dbReference type="PANTHER" id="PTHR36117:SF3">
    <property type="entry name" value="4-HYDROXYPHENYLACETATE 3-MONOOXYGENASE-RELATED"/>
    <property type="match status" value="1"/>
</dbReference>
<dbReference type="InterPro" id="IPR024719">
    <property type="entry name" value="HpaB/PvcC/4-BUDH_C"/>
</dbReference>
<evidence type="ECO:0000313" key="7">
    <source>
        <dbReference type="EMBL" id="KZS48550.1"/>
    </source>
</evidence>
<dbReference type="GO" id="GO:0004497">
    <property type="term" value="F:monooxygenase activity"/>
    <property type="evidence" value="ECO:0007669"/>
    <property type="project" value="UniProtKB-KW"/>
</dbReference>
<dbReference type="SUPFAM" id="SSF56645">
    <property type="entry name" value="Acyl-CoA dehydrogenase NM domain-like"/>
    <property type="match status" value="1"/>
</dbReference>
<keyword evidence="1" id="KW-0285">Flavoprotein</keyword>
<dbReference type="Proteomes" id="UP000076796">
    <property type="component" value="Unassembled WGS sequence"/>
</dbReference>
<dbReference type="Pfam" id="PF03241">
    <property type="entry name" value="HpaB"/>
    <property type="match status" value="1"/>
</dbReference>
<evidence type="ECO:0000259" key="5">
    <source>
        <dbReference type="Pfam" id="PF03241"/>
    </source>
</evidence>
<dbReference type="STRING" id="59843.A3958_22010"/>
<feature type="domain" description="HpaB/PvcC/4-BUDH C-terminal" evidence="5">
    <location>
        <begin position="281"/>
        <end position="478"/>
    </location>
</feature>
<dbReference type="Pfam" id="PF11794">
    <property type="entry name" value="HpaB_N"/>
    <property type="match status" value="1"/>
</dbReference>
<dbReference type="GO" id="GO:0016627">
    <property type="term" value="F:oxidoreductase activity, acting on the CH-CH group of donors"/>
    <property type="evidence" value="ECO:0007669"/>
    <property type="project" value="InterPro"/>
</dbReference>
<comment type="caution">
    <text evidence="7">The sequence shown here is derived from an EMBL/GenBank/DDBJ whole genome shotgun (WGS) entry which is preliminary data.</text>
</comment>
<feature type="domain" description="HpaB/PvcC/4-BUDH N-terminal" evidence="6">
    <location>
        <begin position="6"/>
        <end position="273"/>
    </location>
</feature>
<protein>
    <submittedName>
        <fullName evidence="7">4-hydroxyphenylacetate 3-monooxygenase, oxygenase component</fullName>
    </submittedName>
</protein>
<organism evidence="7 8">
    <name type="scientific">Paenibacillus glucanolyticus</name>
    <dbReference type="NCBI Taxonomy" id="59843"/>
    <lineage>
        <taxon>Bacteria</taxon>
        <taxon>Bacillati</taxon>
        <taxon>Bacillota</taxon>
        <taxon>Bacilli</taxon>
        <taxon>Bacillales</taxon>
        <taxon>Paenibacillaceae</taxon>
        <taxon>Paenibacillus</taxon>
    </lineage>
</organism>
<dbReference type="InterPro" id="IPR009100">
    <property type="entry name" value="AcylCoA_DH/oxidase_NM_dom_sf"/>
</dbReference>
<sequence length="487" mass="55332">MPIKSGKEYIERIDKQNINIWYKGERIEGPLSQHPAFQGLIETQADLYDMQCDACYLDRMTYPSPDTGELVGLSFLPPRNAEDLQKRRIMMELWANRHHGFLGRSPDYMNTAIMALFTAADILEEHNPQYADNLRRYYAYCREHDITLSHAFIQPYASKLSGQNDDVEDSIAAKVVEINDNGMVISGAFMMATQGATCEEMLVFPTPSPTIFNNVNPSAFAFAVPNDLPGMAFICRESYGASSTYDHPLSARYEEMDTLVIFDRVLVPHDRIFYYGDEAYAGRLFGESHFHTHMAHQITTRYIVKTEFLLGLLESLADEQNVGLEPQMVLNVSKIITFIETFKALRLASEQGALHDKFGYLVPATSPLLASSILFPKFYPEMVEMIQILGSSGLIMIPSELDFDSDTGHYLDQYLKGTTSEAYDRIALFRLAWELGASSFGGRQTQFERFFFGNAHTVAYRMYNSYEDHEQLRQLINDFIAKNNSAS</sequence>
<evidence type="ECO:0000313" key="8">
    <source>
        <dbReference type="Proteomes" id="UP000076796"/>
    </source>
</evidence>
<reference evidence="7" key="1">
    <citation type="journal article" date="2016" name="Genome Announc.">
        <title>Draft genomes of two strains of Paenibacillus glucanolyticus with capability to degrade lignocellulose.</title>
        <authorList>
            <person name="Mathews S.L."/>
            <person name="Pawlak J."/>
            <person name="Grunden A.M."/>
        </authorList>
    </citation>
    <scope>NUCLEOTIDE SEQUENCE [LARGE SCALE GENOMIC DNA]</scope>
    <source>
        <strain evidence="7">SLM1</strain>
    </source>
</reference>
<dbReference type="AlphaFoldDB" id="A0A163LX54"/>
<dbReference type="PANTHER" id="PTHR36117">
    <property type="entry name" value="4-HYDROXYPHENYLACETATE 3-MONOOXYGENASE-RELATED"/>
    <property type="match status" value="1"/>
</dbReference>
<keyword evidence="3" id="KW-0560">Oxidoreductase</keyword>
<dbReference type="InterPro" id="IPR004925">
    <property type="entry name" value="HpaB/PvcC/4-BUDH"/>
</dbReference>
<dbReference type="InterPro" id="IPR046373">
    <property type="entry name" value="Acyl-CoA_Oxase/DH_mid-dom_sf"/>
</dbReference>
<feature type="binding site" evidence="4">
    <location>
        <position position="193"/>
    </location>
    <ligand>
        <name>FAD</name>
        <dbReference type="ChEBI" id="CHEBI:57692"/>
    </ligand>
</feature>
<dbReference type="Gene3D" id="1.20.140.10">
    <property type="entry name" value="Butyryl-CoA Dehydrogenase, subunit A, domain 3"/>
    <property type="match status" value="1"/>
</dbReference>
<evidence type="ECO:0000256" key="2">
    <source>
        <dbReference type="ARBA" id="ARBA00022827"/>
    </source>
</evidence>
<evidence type="ECO:0000259" key="6">
    <source>
        <dbReference type="Pfam" id="PF11794"/>
    </source>
</evidence>